<comment type="similarity">
    <text evidence="1 5">Belongs to the 5-formyltetrahydrofolate cyclo-ligase family.</text>
</comment>
<evidence type="ECO:0000256" key="1">
    <source>
        <dbReference type="ARBA" id="ARBA00010638"/>
    </source>
</evidence>
<dbReference type="GO" id="GO:0046872">
    <property type="term" value="F:metal ion binding"/>
    <property type="evidence" value="ECO:0007669"/>
    <property type="project" value="UniProtKB-KW"/>
</dbReference>
<accession>A0A7H0H2U8</accession>
<dbReference type="GO" id="GO:0005524">
    <property type="term" value="F:ATP binding"/>
    <property type="evidence" value="ECO:0007669"/>
    <property type="project" value="UniProtKB-KW"/>
</dbReference>
<organism evidence="6 7">
    <name type="scientific">Tessaracoccus defluvii</name>
    <dbReference type="NCBI Taxonomy" id="1285901"/>
    <lineage>
        <taxon>Bacteria</taxon>
        <taxon>Bacillati</taxon>
        <taxon>Actinomycetota</taxon>
        <taxon>Actinomycetes</taxon>
        <taxon>Propionibacteriales</taxon>
        <taxon>Propionibacteriaceae</taxon>
        <taxon>Tessaracoccus</taxon>
    </lineage>
</organism>
<name>A0A7H0H2U8_9ACTN</name>
<dbReference type="PANTHER" id="PTHR23407:SF1">
    <property type="entry name" value="5-FORMYLTETRAHYDROFOLATE CYCLO-LIGASE"/>
    <property type="match status" value="1"/>
</dbReference>
<dbReference type="NCBIfam" id="TIGR02727">
    <property type="entry name" value="MTHFS_bact"/>
    <property type="match status" value="1"/>
</dbReference>
<evidence type="ECO:0000313" key="7">
    <source>
        <dbReference type="Proteomes" id="UP000516117"/>
    </source>
</evidence>
<dbReference type="Gene3D" id="3.40.50.10420">
    <property type="entry name" value="NagB/RpiA/CoA transferase-like"/>
    <property type="match status" value="1"/>
</dbReference>
<dbReference type="PIRSF" id="PIRSF006806">
    <property type="entry name" value="FTHF_cligase"/>
    <property type="match status" value="1"/>
</dbReference>
<dbReference type="InterPro" id="IPR002698">
    <property type="entry name" value="FTHF_cligase"/>
</dbReference>
<reference evidence="6 7" key="1">
    <citation type="submission" date="2020-08" db="EMBL/GenBank/DDBJ databases">
        <title>Genome sequence of Tessaracoccus defluvii JCM 17540T.</title>
        <authorList>
            <person name="Hyun D.-W."/>
            <person name="Bae J.-W."/>
        </authorList>
    </citation>
    <scope>NUCLEOTIDE SEQUENCE [LARGE SCALE GENOMIC DNA]</scope>
    <source>
        <strain evidence="6 7">JCM 17540</strain>
    </source>
</reference>
<keyword evidence="6" id="KW-0436">Ligase</keyword>
<keyword evidence="3 4" id="KW-0067">ATP-binding</keyword>
<gene>
    <name evidence="6" type="ORF">H9L22_11195</name>
</gene>
<keyword evidence="7" id="KW-1185">Reference proteome</keyword>
<evidence type="ECO:0000256" key="5">
    <source>
        <dbReference type="RuleBase" id="RU361279"/>
    </source>
</evidence>
<keyword evidence="5" id="KW-0479">Metal-binding</keyword>
<feature type="binding site" evidence="4">
    <location>
        <position position="58"/>
    </location>
    <ligand>
        <name>substrate</name>
    </ligand>
</feature>
<evidence type="ECO:0000256" key="3">
    <source>
        <dbReference type="ARBA" id="ARBA00022840"/>
    </source>
</evidence>
<comment type="catalytic activity">
    <reaction evidence="5">
        <text>(6S)-5-formyl-5,6,7,8-tetrahydrofolate + ATP = (6R)-5,10-methenyltetrahydrofolate + ADP + phosphate</text>
        <dbReference type="Rhea" id="RHEA:10488"/>
        <dbReference type="ChEBI" id="CHEBI:30616"/>
        <dbReference type="ChEBI" id="CHEBI:43474"/>
        <dbReference type="ChEBI" id="CHEBI:57455"/>
        <dbReference type="ChEBI" id="CHEBI:57457"/>
        <dbReference type="ChEBI" id="CHEBI:456216"/>
        <dbReference type="EC" id="6.3.3.2"/>
    </reaction>
</comment>
<evidence type="ECO:0000256" key="4">
    <source>
        <dbReference type="PIRSR" id="PIRSR006806-1"/>
    </source>
</evidence>
<dbReference type="GO" id="GO:0009396">
    <property type="term" value="P:folic acid-containing compound biosynthetic process"/>
    <property type="evidence" value="ECO:0007669"/>
    <property type="project" value="TreeGrafter"/>
</dbReference>
<dbReference type="RefSeq" id="WP_187720000.1">
    <property type="nucleotide sequence ID" value="NZ_BAABBL010000004.1"/>
</dbReference>
<dbReference type="GO" id="GO:0030272">
    <property type="term" value="F:5-formyltetrahydrofolate cyclo-ligase activity"/>
    <property type="evidence" value="ECO:0007669"/>
    <property type="project" value="UniProtKB-EC"/>
</dbReference>
<dbReference type="Pfam" id="PF01812">
    <property type="entry name" value="5-FTHF_cyc-lig"/>
    <property type="match status" value="1"/>
</dbReference>
<dbReference type="InterPro" id="IPR024185">
    <property type="entry name" value="FTHF_cligase-like_sf"/>
</dbReference>
<dbReference type="EC" id="6.3.3.2" evidence="5"/>
<dbReference type="Proteomes" id="UP000516117">
    <property type="component" value="Chromosome"/>
</dbReference>
<dbReference type="AlphaFoldDB" id="A0A7H0H2U8"/>
<dbReference type="SUPFAM" id="SSF100950">
    <property type="entry name" value="NagB/RpiA/CoA transferase-like"/>
    <property type="match status" value="1"/>
</dbReference>
<evidence type="ECO:0000256" key="2">
    <source>
        <dbReference type="ARBA" id="ARBA00022741"/>
    </source>
</evidence>
<keyword evidence="2 4" id="KW-0547">Nucleotide-binding</keyword>
<feature type="binding site" evidence="4">
    <location>
        <begin position="7"/>
        <end position="11"/>
    </location>
    <ligand>
        <name>ATP</name>
        <dbReference type="ChEBI" id="CHEBI:30616"/>
    </ligand>
</feature>
<feature type="binding site" evidence="4">
    <location>
        <begin position="134"/>
        <end position="142"/>
    </location>
    <ligand>
        <name>ATP</name>
        <dbReference type="ChEBI" id="CHEBI:30616"/>
    </ligand>
</feature>
<dbReference type="GO" id="GO:0035999">
    <property type="term" value="P:tetrahydrofolate interconversion"/>
    <property type="evidence" value="ECO:0007669"/>
    <property type="project" value="TreeGrafter"/>
</dbReference>
<keyword evidence="5" id="KW-0460">Magnesium</keyword>
<comment type="cofactor">
    <cofactor evidence="5">
        <name>Mg(2+)</name>
        <dbReference type="ChEBI" id="CHEBI:18420"/>
    </cofactor>
</comment>
<sequence length="191" mass="20400">MPQDPSKDALRLAVLSARELVTAADWAAEDASRTAALLAIADRMTPGTVALYASRPGEPGTDALLDGFTARGWDILLPVIAKRVYWARLEPETELVVGWGGIPQPAGSRLPAEALAEATLIVAPCLALGEDLTRLGTGGGWYDRALLHRSPAAPVVALTREAELLPTVPVEPHDQRVDGYVTEHRSVLVDR</sequence>
<dbReference type="InterPro" id="IPR037171">
    <property type="entry name" value="NagB/RpiA_transferase-like"/>
</dbReference>
<dbReference type="EMBL" id="CP060789">
    <property type="protein sequence ID" value="QNP54864.1"/>
    <property type="molecule type" value="Genomic_DNA"/>
</dbReference>
<proteinExistence type="inferred from homology"/>
<dbReference type="KEGG" id="tdf:H9L22_11195"/>
<evidence type="ECO:0000313" key="6">
    <source>
        <dbReference type="EMBL" id="QNP54864.1"/>
    </source>
</evidence>
<protein>
    <recommendedName>
        <fullName evidence="5">5-formyltetrahydrofolate cyclo-ligase</fullName>
        <ecNumber evidence="5">6.3.3.2</ecNumber>
    </recommendedName>
</protein>
<dbReference type="PANTHER" id="PTHR23407">
    <property type="entry name" value="ATPASE INHIBITOR/5-FORMYLTETRAHYDROFOLATE CYCLO-LIGASE"/>
    <property type="match status" value="1"/>
</dbReference>